<keyword evidence="2" id="KW-1185">Reference proteome</keyword>
<name>A0A380TPG1_9PAST</name>
<gene>
    <name evidence="1" type="ORF">NCTC10801_01063</name>
</gene>
<organism evidence="1 2">
    <name type="scientific">[Actinobacillus] rossii</name>
    <dbReference type="NCBI Taxonomy" id="123820"/>
    <lineage>
        <taxon>Bacteria</taxon>
        <taxon>Pseudomonadati</taxon>
        <taxon>Pseudomonadota</taxon>
        <taxon>Gammaproteobacteria</taxon>
        <taxon>Pasteurellales</taxon>
        <taxon>Pasteurellaceae</taxon>
    </lineage>
</organism>
<dbReference type="Proteomes" id="UP000254649">
    <property type="component" value="Unassembled WGS sequence"/>
</dbReference>
<reference evidence="1 2" key="1">
    <citation type="submission" date="2018-06" db="EMBL/GenBank/DDBJ databases">
        <authorList>
            <consortium name="Pathogen Informatics"/>
            <person name="Doyle S."/>
        </authorList>
    </citation>
    <scope>NUCLEOTIDE SEQUENCE [LARGE SCALE GENOMIC DNA]</scope>
    <source>
        <strain evidence="1 2">NCTC10801</strain>
    </source>
</reference>
<evidence type="ECO:0000313" key="1">
    <source>
        <dbReference type="EMBL" id="SUT89811.1"/>
    </source>
</evidence>
<protein>
    <submittedName>
        <fullName evidence="1">Mu-like prophage protein gp36</fullName>
    </submittedName>
</protein>
<dbReference type="AlphaFoldDB" id="A0A380TPG1"/>
<dbReference type="EMBL" id="UFRQ01000003">
    <property type="protein sequence ID" value="SUT89811.1"/>
    <property type="molecule type" value="Genomic_DNA"/>
</dbReference>
<proteinExistence type="predicted"/>
<accession>A0A380TPG1</accession>
<evidence type="ECO:0000313" key="2">
    <source>
        <dbReference type="Proteomes" id="UP000254649"/>
    </source>
</evidence>
<dbReference type="InterPro" id="IPR009752">
    <property type="entry name" value="Phage_Mu_GpJ"/>
</dbReference>
<sequence length="139" mass="15606">MLYASRDSFIKRYEERTLQLLASNKDGTLNTEKVDEALEDSSHTIDSYLAGRYALPLAVVPAVLERHCCYIARYFLEKNRATEQARKDYEDSIRFLEKVASGAISLGLAENGESVESENTVVMESSGSVWARDKSKGFI</sequence>
<dbReference type="OrthoDB" id="9812088at2"/>
<dbReference type="Pfam" id="PF07030">
    <property type="entry name" value="Phage_Mu_Gp36"/>
    <property type="match status" value="1"/>
</dbReference>